<feature type="active site" description="Acyl-thioester intermediate" evidence="2">
    <location>
        <position position="228"/>
    </location>
</feature>
<dbReference type="Proteomes" id="UP000095787">
    <property type="component" value="Unassembled WGS sequence"/>
</dbReference>
<feature type="active site" description="Proton donor/acceptor" evidence="2">
    <location>
        <position position="166"/>
    </location>
</feature>
<keyword evidence="3" id="KW-1133">Transmembrane helix</keyword>
<evidence type="ECO:0000313" key="7">
    <source>
        <dbReference type="Proteomes" id="UP000292665"/>
    </source>
</evidence>
<dbReference type="Pfam" id="PF04203">
    <property type="entry name" value="Sortase"/>
    <property type="match status" value="1"/>
</dbReference>
<feature type="transmembrane region" description="Helical" evidence="3">
    <location>
        <begin position="21"/>
        <end position="42"/>
    </location>
</feature>
<organism evidence="4 6">
    <name type="scientific">[Ruminococcus] torques</name>
    <dbReference type="NCBI Taxonomy" id="33039"/>
    <lineage>
        <taxon>Bacteria</taxon>
        <taxon>Bacillati</taxon>
        <taxon>Bacillota</taxon>
        <taxon>Clostridia</taxon>
        <taxon>Lachnospirales</taxon>
        <taxon>Lachnospiraceae</taxon>
        <taxon>Mediterraneibacter</taxon>
    </lineage>
</organism>
<reference evidence="5 7" key="2">
    <citation type="journal article" date="2019" name="Science, e1252229">
        <title>Invertible promoters mediate bacterial phase variation, antibiotic resistance, and host adaptation in the gut.</title>
        <authorList>
            <person name="Jiang X."/>
            <person name="Hall A.B."/>
            <person name="Arthur T.D."/>
            <person name="Plichta D.R."/>
            <person name="Covington C.T."/>
            <person name="Poyet M."/>
            <person name="Crothers J."/>
            <person name="Moses P.L."/>
            <person name="Tolonen A.C."/>
            <person name="Vlamakis H."/>
            <person name="Alm E.J."/>
            <person name="Xavier R.J."/>
        </authorList>
    </citation>
    <scope>NUCLEOTIDE SEQUENCE [LARGE SCALE GENOMIC DNA]</scope>
    <source>
        <strain evidence="5">Aa_0143</strain>
        <strain evidence="7">aa_0143</strain>
    </source>
</reference>
<sequence length="295" mass="33592">MREKRKSRKRHNKRGQILTPVIFLTSLLLFAAGVGIFIYPALSNYLAQREQKEVIEEYAQTVEQIDKDKMARQWELAEEYNETLLGDPVHDPFIPGTGYALPDNYESVLNVNKDGVMGYLKIPKIKVDLPIYHGTSEEVLEKGAGHVDVTALPIGGVNRHPVISAHRGLPSAELFTRLDELEKGDRFFLHILDKTLAYKVDQVRVIKPEELEQLQTYHDKDYVTLLTCTPYGVNTHRLLVRGERIPYEVAEENGGEAFDDEKNQGMPQWVKEYVVMIIAGILLLVFAGRMFAARK</sequence>
<dbReference type="InterPro" id="IPR042002">
    <property type="entry name" value="Sortase_C"/>
</dbReference>
<name>A0A173YB51_9FIRM</name>
<dbReference type="Proteomes" id="UP000292665">
    <property type="component" value="Unassembled WGS sequence"/>
</dbReference>
<dbReference type="GO" id="GO:0016787">
    <property type="term" value="F:hydrolase activity"/>
    <property type="evidence" value="ECO:0007669"/>
    <property type="project" value="UniProtKB-KW"/>
</dbReference>
<dbReference type="SUPFAM" id="SSF63817">
    <property type="entry name" value="Sortase"/>
    <property type="match status" value="1"/>
</dbReference>
<dbReference type="GeneID" id="97327933"/>
<dbReference type="Gene3D" id="2.40.260.10">
    <property type="entry name" value="Sortase"/>
    <property type="match status" value="1"/>
</dbReference>
<accession>A0A173YB51</accession>
<reference evidence="4 6" key="1">
    <citation type="submission" date="2015-09" db="EMBL/GenBank/DDBJ databases">
        <authorList>
            <consortium name="Pathogen Informatics"/>
        </authorList>
    </citation>
    <scope>NUCLEOTIDE SEQUENCE [LARGE SCALE GENOMIC DNA]</scope>
    <source>
        <strain evidence="4 6">2789STDY5834841</strain>
    </source>
</reference>
<dbReference type="AlphaFoldDB" id="A0A173YB51"/>
<keyword evidence="3" id="KW-0812">Transmembrane</keyword>
<dbReference type="NCBIfam" id="NF033745">
    <property type="entry name" value="class_C_sortase"/>
    <property type="match status" value="1"/>
</dbReference>
<evidence type="ECO:0000313" key="6">
    <source>
        <dbReference type="Proteomes" id="UP000095787"/>
    </source>
</evidence>
<dbReference type="InterPro" id="IPR005754">
    <property type="entry name" value="Sortase"/>
</dbReference>
<dbReference type="EMBL" id="CYZO01000003">
    <property type="protein sequence ID" value="CUN60457.1"/>
    <property type="molecule type" value="Genomic_DNA"/>
</dbReference>
<dbReference type="NCBIfam" id="TIGR01076">
    <property type="entry name" value="sortase_fam"/>
    <property type="match status" value="1"/>
</dbReference>
<protein>
    <submittedName>
        <fullName evidence="5">Class C sortase</fullName>
    </submittedName>
    <submittedName>
        <fullName evidence="4">Sortase (Surface protein transpeptidase)</fullName>
    </submittedName>
</protein>
<evidence type="ECO:0000256" key="1">
    <source>
        <dbReference type="ARBA" id="ARBA00022801"/>
    </source>
</evidence>
<keyword evidence="3" id="KW-0472">Membrane</keyword>
<dbReference type="RefSeq" id="WP_004846060.1">
    <property type="nucleotide sequence ID" value="NZ_AP028249.1"/>
</dbReference>
<evidence type="ECO:0000313" key="5">
    <source>
        <dbReference type="EMBL" id="RYS75719.1"/>
    </source>
</evidence>
<gene>
    <name evidence="5" type="ORF">EAI93_13935</name>
    <name evidence="4" type="ORF">ERS852456_00342</name>
</gene>
<keyword evidence="1" id="KW-0378">Hydrolase</keyword>
<dbReference type="InterPro" id="IPR023365">
    <property type="entry name" value="Sortase_dom-sf"/>
</dbReference>
<feature type="transmembrane region" description="Helical" evidence="3">
    <location>
        <begin position="273"/>
        <end position="292"/>
    </location>
</feature>
<evidence type="ECO:0000313" key="4">
    <source>
        <dbReference type="EMBL" id="CUN60457.1"/>
    </source>
</evidence>
<dbReference type="EMBL" id="RCYR01000063">
    <property type="protein sequence ID" value="RYS75719.1"/>
    <property type="molecule type" value="Genomic_DNA"/>
</dbReference>
<evidence type="ECO:0000256" key="2">
    <source>
        <dbReference type="PIRSR" id="PIRSR605754-1"/>
    </source>
</evidence>
<proteinExistence type="predicted"/>
<dbReference type="CDD" id="cd05827">
    <property type="entry name" value="Sortase_C"/>
    <property type="match status" value="1"/>
</dbReference>
<evidence type="ECO:0000256" key="3">
    <source>
        <dbReference type="SAM" id="Phobius"/>
    </source>
</evidence>